<dbReference type="CDD" id="cd08662">
    <property type="entry name" value="M13"/>
    <property type="match status" value="1"/>
</dbReference>
<dbReference type="WBParaSite" id="Pan_g7507.t1">
    <property type="protein sequence ID" value="Pan_g7507.t1"/>
    <property type="gene ID" value="Pan_g7507"/>
</dbReference>
<sequence>MAFRSEPFGWLIEMQTDSEHDLFCFFGAADYFKMPLTQMFLQNSSFDVEVRPRVDEMVANIKEALHDSIRKATWLDEATRRNALRKAEALEYSVGYPENLFNDTFHREQYNITPSNSSEHFYAFLARVFRQQTTARLAQYELVVARMGFDVASPVIPNAYYSSNLNKMFLHMGSMQLPYFSPNLPDYVNYAGLGTTVGHELMHAFGIKARSYDHDGIKRNWWSNDSVTKYDSKMECFVKQYDGYGIDGRQTLEENMADNVGLMLAYNAYKKKHSKHPGYVESALPGLEKLTLDQIFFITAASTSCALDPSTGLNPNSPYTPEKLRIFGPLQNMKELSVAFNCSKDSNMNPKNRCSVW</sequence>
<dbReference type="PANTHER" id="PTHR11733:SF167">
    <property type="entry name" value="FI17812P1-RELATED"/>
    <property type="match status" value="1"/>
</dbReference>
<evidence type="ECO:0000256" key="2">
    <source>
        <dbReference type="ARBA" id="ARBA00007357"/>
    </source>
</evidence>
<evidence type="ECO:0000256" key="7">
    <source>
        <dbReference type="ARBA" id="ARBA00023049"/>
    </source>
</evidence>
<dbReference type="PRINTS" id="PR00786">
    <property type="entry name" value="NEPRILYSIN"/>
</dbReference>
<evidence type="ECO:0000256" key="6">
    <source>
        <dbReference type="ARBA" id="ARBA00022833"/>
    </source>
</evidence>
<dbReference type="GO" id="GO:0004222">
    <property type="term" value="F:metalloendopeptidase activity"/>
    <property type="evidence" value="ECO:0007669"/>
    <property type="project" value="InterPro"/>
</dbReference>
<keyword evidence="4" id="KW-0479">Metal-binding</keyword>
<dbReference type="GO" id="GO:0005886">
    <property type="term" value="C:plasma membrane"/>
    <property type="evidence" value="ECO:0007669"/>
    <property type="project" value="TreeGrafter"/>
</dbReference>
<keyword evidence="3" id="KW-0645">Protease</keyword>
<comment type="similarity">
    <text evidence="2">Belongs to the peptidase M13 family.</text>
</comment>
<reference evidence="10" key="1">
    <citation type="journal article" date="2013" name="Genetics">
        <title>The draft genome and transcriptome of Panagrellus redivivus are shaped by the harsh demands of a free-living lifestyle.</title>
        <authorList>
            <person name="Srinivasan J."/>
            <person name="Dillman A.R."/>
            <person name="Macchietto M.G."/>
            <person name="Heikkinen L."/>
            <person name="Lakso M."/>
            <person name="Fracchia K.M."/>
            <person name="Antoshechkin I."/>
            <person name="Mortazavi A."/>
            <person name="Wong G."/>
            <person name="Sternberg P.W."/>
        </authorList>
    </citation>
    <scope>NUCLEOTIDE SEQUENCE [LARGE SCALE GENOMIC DNA]</scope>
    <source>
        <strain evidence="10">MT8872</strain>
    </source>
</reference>
<dbReference type="GO" id="GO:0016485">
    <property type="term" value="P:protein processing"/>
    <property type="evidence" value="ECO:0007669"/>
    <property type="project" value="TreeGrafter"/>
</dbReference>
<evidence type="ECO:0000259" key="8">
    <source>
        <dbReference type="Pfam" id="PF01431"/>
    </source>
</evidence>
<dbReference type="SUPFAM" id="SSF55486">
    <property type="entry name" value="Metalloproteases ('zincins'), catalytic domain"/>
    <property type="match status" value="1"/>
</dbReference>
<dbReference type="PROSITE" id="PS51885">
    <property type="entry name" value="NEPRILYSIN"/>
    <property type="match status" value="1"/>
</dbReference>
<dbReference type="Pfam" id="PF01431">
    <property type="entry name" value="Peptidase_M13"/>
    <property type="match status" value="1"/>
</dbReference>
<keyword evidence="6" id="KW-0862">Zinc</keyword>
<keyword evidence="7" id="KW-0482">Metalloprotease</keyword>
<evidence type="ECO:0000313" key="11">
    <source>
        <dbReference type="WBParaSite" id="Pan_g7507.t1"/>
    </source>
</evidence>
<evidence type="ECO:0000259" key="9">
    <source>
        <dbReference type="Pfam" id="PF05649"/>
    </source>
</evidence>
<dbReference type="Proteomes" id="UP000492821">
    <property type="component" value="Unassembled WGS sequence"/>
</dbReference>
<evidence type="ECO:0000256" key="1">
    <source>
        <dbReference type="ARBA" id="ARBA00001947"/>
    </source>
</evidence>
<accession>A0A7E4W637</accession>
<evidence type="ECO:0000256" key="3">
    <source>
        <dbReference type="ARBA" id="ARBA00022670"/>
    </source>
</evidence>
<dbReference type="GO" id="GO:0046872">
    <property type="term" value="F:metal ion binding"/>
    <property type="evidence" value="ECO:0007669"/>
    <property type="project" value="UniProtKB-KW"/>
</dbReference>
<protein>
    <submittedName>
        <fullName evidence="11">Peptidase_M13 domain-containing protein</fullName>
    </submittedName>
</protein>
<dbReference type="Gene3D" id="3.40.390.10">
    <property type="entry name" value="Collagenase (Catalytic Domain)"/>
    <property type="match status" value="1"/>
</dbReference>
<organism evidence="10 11">
    <name type="scientific">Panagrellus redivivus</name>
    <name type="common">Microworm</name>
    <dbReference type="NCBI Taxonomy" id="6233"/>
    <lineage>
        <taxon>Eukaryota</taxon>
        <taxon>Metazoa</taxon>
        <taxon>Ecdysozoa</taxon>
        <taxon>Nematoda</taxon>
        <taxon>Chromadorea</taxon>
        <taxon>Rhabditida</taxon>
        <taxon>Tylenchina</taxon>
        <taxon>Panagrolaimomorpha</taxon>
        <taxon>Panagrolaimoidea</taxon>
        <taxon>Panagrolaimidae</taxon>
        <taxon>Panagrellus</taxon>
    </lineage>
</organism>
<proteinExistence type="inferred from homology"/>
<feature type="domain" description="Peptidase M13 C-terminal" evidence="8">
    <location>
        <begin position="158"/>
        <end position="356"/>
    </location>
</feature>
<dbReference type="InterPro" id="IPR008753">
    <property type="entry name" value="Peptidase_M13_N"/>
</dbReference>
<comment type="cofactor">
    <cofactor evidence="1">
        <name>Zn(2+)</name>
        <dbReference type="ChEBI" id="CHEBI:29105"/>
    </cofactor>
</comment>
<dbReference type="AlphaFoldDB" id="A0A7E4W637"/>
<dbReference type="InterPro" id="IPR024079">
    <property type="entry name" value="MetalloPept_cat_dom_sf"/>
</dbReference>
<name>A0A7E4W637_PANRE</name>
<keyword evidence="10" id="KW-1185">Reference proteome</keyword>
<dbReference type="PANTHER" id="PTHR11733">
    <property type="entry name" value="ZINC METALLOPROTEASE FAMILY M13 NEPRILYSIN-RELATED"/>
    <property type="match status" value="1"/>
</dbReference>
<evidence type="ECO:0000256" key="5">
    <source>
        <dbReference type="ARBA" id="ARBA00022801"/>
    </source>
</evidence>
<reference evidence="11" key="2">
    <citation type="submission" date="2020-10" db="UniProtKB">
        <authorList>
            <consortium name="WormBaseParasite"/>
        </authorList>
    </citation>
    <scope>IDENTIFICATION</scope>
</reference>
<dbReference type="InterPro" id="IPR018497">
    <property type="entry name" value="Peptidase_M13_C"/>
</dbReference>
<feature type="domain" description="Peptidase M13 N-terminal" evidence="9">
    <location>
        <begin position="23"/>
        <end position="97"/>
    </location>
</feature>
<evidence type="ECO:0000256" key="4">
    <source>
        <dbReference type="ARBA" id="ARBA00022723"/>
    </source>
</evidence>
<dbReference type="Pfam" id="PF05649">
    <property type="entry name" value="Peptidase_M13_N"/>
    <property type="match status" value="1"/>
</dbReference>
<dbReference type="InterPro" id="IPR000718">
    <property type="entry name" value="Peptidase_M13"/>
</dbReference>
<keyword evidence="5" id="KW-0378">Hydrolase</keyword>
<evidence type="ECO:0000313" key="10">
    <source>
        <dbReference type="Proteomes" id="UP000492821"/>
    </source>
</evidence>